<dbReference type="InterPro" id="IPR011761">
    <property type="entry name" value="ATP-grasp"/>
</dbReference>
<dbReference type="PANTHER" id="PTHR42793:SF4">
    <property type="entry name" value="BLL6376 PROTEIN"/>
    <property type="match status" value="1"/>
</dbReference>
<feature type="domain" description="ATP-grasp" evidence="3">
    <location>
        <begin position="477"/>
        <end position="675"/>
    </location>
</feature>
<dbReference type="PANTHER" id="PTHR42793">
    <property type="entry name" value="COA BINDING DOMAIN CONTAINING PROTEIN"/>
    <property type="match status" value="1"/>
</dbReference>
<evidence type="ECO:0000259" key="3">
    <source>
        <dbReference type="PROSITE" id="PS50975"/>
    </source>
</evidence>
<dbReference type="SUPFAM" id="SSF52210">
    <property type="entry name" value="Succinyl-CoA synthetase domains"/>
    <property type="match status" value="2"/>
</dbReference>
<keyword evidence="2" id="KW-0067">ATP-binding</keyword>
<dbReference type="EMBL" id="JAQIIO010000007">
    <property type="protein sequence ID" value="MDA5095052.1"/>
    <property type="molecule type" value="Genomic_DNA"/>
</dbReference>
<dbReference type="RefSeq" id="WP_271054761.1">
    <property type="nucleotide sequence ID" value="NZ_JAQIIO010000007.1"/>
</dbReference>
<organism evidence="4 5">
    <name type="scientific">Aliiroseovarius salicola</name>
    <dbReference type="NCBI Taxonomy" id="3009082"/>
    <lineage>
        <taxon>Bacteria</taxon>
        <taxon>Pseudomonadati</taxon>
        <taxon>Pseudomonadota</taxon>
        <taxon>Alphaproteobacteria</taxon>
        <taxon>Rhodobacterales</taxon>
        <taxon>Paracoccaceae</taxon>
        <taxon>Aliiroseovarius</taxon>
    </lineage>
</organism>
<name>A0ABT4W3E8_9RHOB</name>
<dbReference type="Gene3D" id="3.30.470.20">
    <property type="entry name" value="ATP-grasp fold, B domain"/>
    <property type="match status" value="1"/>
</dbReference>
<dbReference type="InterPro" id="IPR016102">
    <property type="entry name" value="Succinyl-CoA_synth-like"/>
</dbReference>
<dbReference type="GO" id="GO:0016874">
    <property type="term" value="F:ligase activity"/>
    <property type="evidence" value="ECO:0007669"/>
    <property type="project" value="UniProtKB-KW"/>
</dbReference>
<proteinExistence type="predicted"/>
<evidence type="ECO:0000313" key="4">
    <source>
        <dbReference type="EMBL" id="MDA5095052.1"/>
    </source>
</evidence>
<dbReference type="Pfam" id="PF13549">
    <property type="entry name" value="ATP-grasp_5"/>
    <property type="match status" value="1"/>
</dbReference>
<dbReference type="InterPro" id="IPR003781">
    <property type="entry name" value="CoA-bd"/>
</dbReference>
<dbReference type="Proteomes" id="UP001528040">
    <property type="component" value="Unassembled WGS sequence"/>
</dbReference>
<keyword evidence="2" id="KW-0547">Nucleotide-binding</keyword>
<evidence type="ECO:0000256" key="2">
    <source>
        <dbReference type="PROSITE-ProRule" id="PRU00409"/>
    </source>
</evidence>
<reference evidence="4 5" key="1">
    <citation type="submission" date="2023-01" db="EMBL/GenBank/DDBJ databases">
        <authorList>
            <person name="Yoon J.-W."/>
        </authorList>
    </citation>
    <scope>NUCLEOTIDE SEQUENCE [LARGE SCALE GENOMIC DNA]</scope>
    <source>
        <strain evidence="4 5">KMU-50</strain>
    </source>
</reference>
<dbReference type="InterPro" id="IPR036291">
    <property type="entry name" value="NAD(P)-bd_dom_sf"/>
</dbReference>
<dbReference type="Gene3D" id="3.40.50.720">
    <property type="entry name" value="NAD(P)-binding Rossmann-like Domain"/>
    <property type="match status" value="1"/>
</dbReference>
<gene>
    <name evidence="4" type="ORF">O2N63_13260</name>
</gene>
<protein>
    <submittedName>
        <fullName evidence="4">Acetate--CoA ligase family protein</fullName>
    </submittedName>
</protein>
<dbReference type="SMART" id="SM00881">
    <property type="entry name" value="CoA_binding"/>
    <property type="match status" value="1"/>
</dbReference>
<dbReference type="InterPro" id="IPR013815">
    <property type="entry name" value="ATP_grasp_subdomain_1"/>
</dbReference>
<keyword evidence="5" id="KW-1185">Reference proteome</keyword>
<dbReference type="PROSITE" id="PS50975">
    <property type="entry name" value="ATP_GRASP"/>
    <property type="match status" value="1"/>
</dbReference>
<evidence type="ECO:0000256" key="1">
    <source>
        <dbReference type="ARBA" id="ARBA00022532"/>
    </source>
</evidence>
<keyword evidence="1" id="KW-0816">Tricarboxylic acid cycle</keyword>
<sequence length="675" mass="70509">MTRDLSRLLQPKSIAVIGGGAWCAAIIDQCNKMGFAGEIWRVHPKGGDGVFPHIEDLPHAPDAAFIGINRFATIEAVAVLSKIGTGGAVCFASGFSEAASEDASGAELQAELLQAAGDMPILGPNCYGFINALDGALLWPDQHGAERVAKGVAILTQSSNISINLTMQSRALPIAYMVTCGNMAQTSQAQIAAALLDDPRVTAIGVHIEGFGDLSHWEDLAEKARARGVRIVAIKVGRSDQAQAATISHTASLAGGDTGAQAVLDRLGIARLDSLPAFLETLKLLHVTGGLVSNRIASISCSGGEASLAADTAHGRNVVFPSLNDRQRRDLAAALGPMVALANPLDYHTYIWRDQEVMTQAWSGIVDPQIALTLVILDIPRGDRCDPSEWDIALDAAVAVHEQTGGQVAVVATLPELLPEAVADRLMASGVVPLNGLEDAMQAVEAAALDVPALQAPLLVAAGTEREGVVLSEAEAKMRLAKHGVVIPKSARGSDPNSLAETVGFPLVLKGEGIAHKTEAGAIALGLETVNAVSIAAQNMPCDNFLAEEMIEGVAAELLVGVTRDPAHGFVLTLAAGGVMTELLEDSQSLLIPAKREDIKRSLARLKWAKLIAGFRGKPAANNEAILDAVMAVQDYVVANVDRTLEVEINPLLCTPDRAVAADALIKEVPADGAV</sequence>
<dbReference type="Pfam" id="PF13380">
    <property type="entry name" value="CoA_binding_2"/>
    <property type="match status" value="1"/>
</dbReference>
<dbReference type="InterPro" id="IPR032875">
    <property type="entry name" value="Succ_CoA_lig_flav_dom"/>
</dbReference>
<keyword evidence="4" id="KW-0436">Ligase</keyword>
<dbReference type="Gene3D" id="3.30.1490.20">
    <property type="entry name" value="ATP-grasp fold, A domain"/>
    <property type="match status" value="1"/>
</dbReference>
<dbReference type="SUPFAM" id="SSF56059">
    <property type="entry name" value="Glutathione synthetase ATP-binding domain-like"/>
    <property type="match status" value="1"/>
</dbReference>
<accession>A0ABT4W3E8</accession>
<evidence type="ECO:0000313" key="5">
    <source>
        <dbReference type="Proteomes" id="UP001528040"/>
    </source>
</evidence>
<comment type="caution">
    <text evidence="4">The sequence shown here is derived from an EMBL/GenBank/DDBJ whole genome shotgun (WGS) entry which is preliminary data.</text>
</comment>
<dbReference type="SUPFAM" id="SSF51735">
    <property type="entry name" value="NAD(P)-binding Rossmann-fold domains"/>
    <property type="match status" value="1"/>
</dbReference>
<dbReference type="Pfam" id="PF13607">
    <property type="entry name" value="Succ_CoA_lig"/>
    <property type="match status" value="1"/>
</dbReference>
<dbReference type="Gene3D" id="3.40.50.261">
    <property type="entry name" value="Succinyl-CoA synthetase domains"/>
    <property type="match status" value="2"/>
</dbReference>